<dbReference type="InterPro" id="IPR036259">
    <property type="entry name" value="MFS_trans_sf"/>
</dbReference>
<reference evidence="7 8" key="1">
    <citation type="submission" date="2019-12" db="EMBL/GenBank/DDBJ databases">
        <title>Paraburkholderia acidiphila 7Q-K02 sp. nov and Paraburkholderia acidisoli DHF22 sp. nov., two strains isolated from forest soil.</title>
        <authorList>
            <person name="Gao Z."/>
            <person name="Qiu L."/>
        </authorList>
    </citation>
    <scope>NUCLEOTIDE SEQUENCE [LARGE SCALE GENOMIC DNA]</scope>
    <source>
        <strain evidence="7 8">DHF22</strain>
    </source>
</reference>
<evidence type="ECO:0000256" key="5">
    <source>
        <dbReference type="SAM" id="Phobius"/>
    </source>
</evidence>
<keyword evidence="8" id="KW-1185">Reference proteome</keyword>
<evidence type="ECO:0000256" key="3">
    <source>
        <dbReference type="ARBA" id="ARBA00022989"/>
    </source>
</evidence>
<feature type="transmembrane region" description="Helical" evidence="5">
    <location>
        <begin position="379"/>
        <end position="401"/>
    </location>
</feature>
<feature type="transmembrane region" description="Helical" evidence="5">
    <location>
        <begin position="277"/>
        <end position="296"/>
    </location>
</feature>
<feature type="transmembrane region" description="Helical" evidence="5">
    <location>
        <begin position="446"/>
        <end position="465"/>
    </location>
</feature>
<feature type="transmembrane region" description="Helical" evidence="5">
    <location>
        <begin position="116"/>
        <end position="135"/>
    </location>
</feature>
<dbReference type="Pfam" id="PF00083">
    <property type="entry name" value="Sugar_tr"/>
    <property type="match status" value="1"/>
</dbReference>
<feature type="transmembrane region" description="Helical" evidence="5">
    <location>
        <begin position="413"/>
        <end position="440"/>
    </location>
</feature>
<feature type="transmembrane region" description="Helical" evidence="5">
    <location>
        <begin position="202"/>
        <end position="219"/>
    </location>
</feature>
<dbReference type="GO" id="GO:0046943">
    <property type="term" value="F:carboxylic acid transmembrane transporter activity"/>
    <property type="evidence" value="ECO:0007669"/>
    <property type="project" value="TreeGrafter"/>
</dbReference>
<dbReference type="EMBL" id="CP046914">
    <property type="protein sequence ID" value="QGZ63315.1"/>
    <property type="molecule type" value="Genomic_DNA"/>
</dbReference>
<feature type="domain" description="Major facilitator superfamily (MFS) profile" evidence="6">
    <location>
        <begin position="50"/>
        <end position="470"/>
    </location>
</feature>
<organism evidence="7 8">
    <name type="scientific">Paraburkholderia acidisoli</name>
    <dbReference type="NCBI Taxonomy" id="2571748"/>
    <lineage>
        <taxon>Bacteria</taxon>
        <taxon>Pseudomonadati</taxon>
        <taxon>Pseudomonadota</taxon>
        <taxon>Betaproteobacteria</taxon>
        <taxon>Burkholderiales</taxon>
        <taxon>Burkholderiaceae</taxon>
        <taxon>Paraburkholderia</taxon>
    </lineage>
</organism>
<dbReference type="SUPFAM" id="SSF103473">
    <property type="entry name" value="MFS general substrate transporter"/>
    <property type="match status" value="1"/>
</dbReference>
<gene>
    <name evidence="7" type="ORF">FAZ98_16060</name>
</gene>
<dbReference type="AlphaFoldDB" id="A0A7Z2GK70"/>
<dbReference type="PANTHER" id="PTHR23508">
    <property type="entry name" value="CARBOXYLIC ACID TRANSPORTER PROTEIN HOMOLOG"/>
    <property type="match status" value="1"/>
</dbReference>
<dbReference type="KEGG" id="pacs:FAZ98_16060"/>
<feature type="transmembrane region" description="Helical" evidence="5">
    <location>
        <begin position="80"/>
        <end position="104"/>
    </location>
</feature>
<dbReference type="GO" id="GO:0005886">
    <property type="term" value="C:plasma membrane"/>
    <property type="evidence" value="ECO:0007669"/>
    <property type="project" value="TreeGrafter"/>
</dbReference>
<feature type="transmembrane region" description="Helical" evidence="5">
    <location>
        <begin position="174"/>
        <end position="196"/>
    </location>
</feature>
<keyword evidence="4 5" id="KW-0472">Membrane</keyword>
<feature type="transmembrane region" description="Helical" evidence="5">
    <location>
        <begin position="40"/>
        <end position="60"/>
    </location>
</feature>
<evidence type="ECO:0000313" key="7">
    <source>
        <dbReference type="EMBL" id="QGZ63315.1"/>
    </source>
</evidence>
<feature type="transmembrane region" description="Helical" evidence="5">
    <location>
        <begin position="351"/>
        <end position="373"/>
    </location>
</feature>
<protein>
    <submittedName>
        <fullName evidence="7">MFS transporter</fullName>
    </submittedName>
</protein>
<keyword evidence="2 5" id="KW-0812">Transmembrane</keyword>
<accession>A0A7Z2GK70</accession>
<dbReference type="RefSeq" id="WP_158952308.1">
    <property type="nucleotide sequence ID" value="NZ_CP046914.1"/>
</dbReference>
<evidence type="ECO:0000256" key="4">
    <source>
        <dbReference type="ARBA" id="ARBA00023136"/>
    </source>
</evidence>
<name>A0A7Z2GK70_9BURK</name>
<sequence length="484" mass="52882">MVELAEGRGKFLGGRANEAQAASAALAGVKSMTYTEFLDACPMNGFLWMLLVGCIVAQILDGFDFQSTSFALPLIVREFHISTTQAGAIGSVTNIGLLLGALLFAPLADRVGRRPIFQWALFAYAFGTFLSAIAPSYPVLLLARFIAGMGIAAEFPVAFALLAEYAPKRLRHIFIGSGAIGYSFGWFVCAVAATLIVPRFGWRALFWVGVSPALMILYVRRYMPESVRFLLQQGRVDEAAQIVRRLADRAGYTSLELVPPEAAAYAKKTRPTLGQQFSLLKFSALAIAVLGLFQLANNVQVVGFGTWLPSIFLRQGFTLTKSFTFTMIVLATTPLGQIFGMWLQDRMPRKWAMLLLSGLSALCFFGFGLSFEYRYPVEIIVACDVGYQFFSGGVVPIFYTLSSELFPTRVRSLAMGLVVACARVGSITGPFVLGWLLTLGTMIHQIIYYFTMPLVLAAVVLVVAVKVDSRQKTLEDASGEPQTD</sequence>
<feature type="transmembrane region" description="Helical" evidence="5">
    <location>
        <begin position="141"/>
        <end position="162"/>
    </location>
</feature>
<evidence type="ECO:0000259" key="6">
    <source>
        <dbReference type="PROSITE" id="PS50850"/>
    </source>
</evidence>
<dbReference type="Proteomes" id="UP000433577">
    <property type="component" value="Chromosome 2"/>
</dbReference>
<feature type="transmembrane region" description="Helical" evidence="5">
    <location>
        <begin position="316"/>
        <end position="339"/>
    </location>
</feature>
<dbReference type="Gene3D" id="1.20.1250.20">
    <property type="entry name" value="MFS general substrate transporter like domains"/>
    <property type="match status" value="1"/>
</dbReference>
<comment type="subcellular location">
    <subcellularLocation>
        <location evidence="1">Membrane</location>
        <topology evidence="1">Multi-pass membrane protein</topology>
    </subcellularLocation>
</comment>
<dbReference type="InterPro" id="IPR020846">
    <property type="entry name" value="MFS_dom"/>
</dbReference>
<dbReference type="OrthoDB" id="7066727at2"/>
<dbReference type="PANTHER" id="PTHR23508:SF10">
    <property type="entry name" value="CARBOXYLIC ACID TRANSPORTER PROTEIN HOMOLOG"/>
    <property type="match status" value="1"/>
</dbReference>
<proteinExistence type="predicted"/>
<dbReference type="PROSITE" id="PS50850">
    <property type="entry name" value="MFS"/>
    <property type="match status" value="1"/>
</dbReference>
<evidence type="ECO:0000256" key="1">
    <source>
        <dbReference type="ARBA" id="ARBA00004141"/>
    </source>
</evidence>
<evidence type="ECO:0000313" key="8">
    <source>
        <dbReference type="Proteomes" id="UP000433577"/>
    </source>
</evidence>
<keyword evidence="3 5" id="KW-1133">Transmembrane helix</keyword>
<evidence type="ECO:0000256" key="2">
    <source>
        <dbReference type="ARBA" id="ARBA00022692"/>
    </source>
</evidence>
<dbReference type="InterPro" id="IPR005828">
    <property type="entry name" value="MFS_sugar_transport-like"/>
</dbReference>